<dbReference type="GO" id="GO:0005840">
    <property type="term" value="C:ribosome"/>
    <property type="evidence" value="ECO:0007669"/>
    <property type="project" value="UniProtKB-KW"/>
</dbReference>
<gene>
    <name evidence="4" type="ORF">A2946_03685</name>
</gene>
<dbReference type="InterPro" id="IPR001790">
    <property type="entry name" value="Ribosomal_uL10"/>
</dbReference>
<evidence type="ECO:0000256" key="1">
    <source>
        <dbReference type="ARBA" id="ARBA00008889"/>
    </source>
</evidence>
<comment type="similarity">
    <text evidence="1">Belongs to the universal ribosomal protein uL10 family.</text>
</comment>
<dbReference type="SUPFAM" id="SSF160369">
    <property type="entry name" value="Ribosomal protein L10-like"/>
    <property type="match status" value="1"/>
</dbReference>
<sequence length="169" mass="18862">MKTKLQKQEELKKGEAMAETSAGVILVDFSKVKTADLRNLRRDLTRDKNPLFIMKKQLLGLMLTKRGAQFSGADFKTSVGAVFVSNFESAASAVYKFFKGMEKEKKIEGKKILGAYDFANGNVFMPKEQVEFLGSLPPREVLLGQLFAMIAAPIKSFLYVLDQKAKQAK</sequence>
<proteinExistence type="inferred from homology"/>
<dbReference type="Pfam" id="PF00466">
    <property type="entry name" value="Ribosomal_L10"/>
    <property type="match status" value="1"/>
</dbReference>
<accession>A0A1G2CN74</accession>
<protein>
    <recommendedName>
        <fullName evidence="2">Large ribosomal subunit protein uL10</fullName>
    </recommendedName>
    <alternativeName>
        <fullName evidence="3">50S ribosomal protein L10</fullName>
    </alternativeName>
</protein>
<dbReference type="AlphaFoldDB" id="A0A1G2CN74"/>
<dbReference type="InterPro" id="IPR043141">
    <property type="entry name" value="Ribosomal_uL10-like_sf"/>
</dbReference>
<dbReference type="Gene3D" id="3.30.70.1730">
    <property type="match status" value="1"/>
</dbReference>
<dbReference type="Gene3D" id="6.10.250.290">
    <property type="match status" value="1"/>
</dbReference>
<keyword evidence="4" id="KW-0689">Ribosomal protein</keyword>
<evidence type="ECO:0000256" key="3">
    <source>
        <dbReference type="ARBA" id="ARBA00035502"/>
    </source>
</evidence>
<comment type="caution">
    <text evidence="4">The sequence shown here is derived from an EMBL/GenBank/DDBJ whole genome shotgun (WGS) entry which is preliminary data.</text>
</comment>
<dbReference type="EMBL" id="MHLB01000019">
    <property type="protein sequence ID" value="OGZ02210.1"/>
    <property type="molecule type" value="Genomic_DNA"/>
</dbReference>
<keyword evidence="4" id="KW-0687">Ribonucleoprotein</keyword>
<evidence type="ECO:0000313" key="5">
    <source>
        <dbReference type="Proteomes" id="UP000178348"/>
    </source>
</evidence>
<dbReference type="Proteomes" id="UP000178348">
    <property type="component" value="Unassembled WGS sequence"/>
</dbReference>
<organism evidence="4 5">
    <name type="scientific">Candidatus Liptonbacteria bacterium RIFCSPLOWO2_01_FULL_53_13</name>
    <dbReference type="NCBI Taxonomy" id="1798651"/>
    <lineage>
        <taxon>Bacteria</taxon>
        <taxon>Candidatus Liptoniibacteriota</taxon>
    </lineage>
</organism>
<reference evidence="4 5" key="1">
    <citation type="journal article" date="2016" name="Nat. Commun.">
        <title>Thousands of microbial genomes shed light on interconnected biogeochemical processes in an aquifer system.</title>
        <authorList>
            <person name="Anantharaman K."/>
            <person name="Brown C.T."/>
            <person name="Hug L.A."/>
            <person name="Sharon I."/>
            <person name="Castelle C.J."/>
            <person name="Probst A.J."/>
            <person name="Thomas B.C."/>
            <person name="Singh A."/>
            <person name="Wilkins M.J."/>
            <person name="Karaoz U."/>
            <person name="Brodie E.L."/>
            <person name="Williams K.H."/>
            <person name="Hubbard S.S."/>
            <person name="Banfield J.F."/>
        </authorList>
    </citation>
    <scope>NUCLEOTIDE SEQUENCE [LARGE SCALE GENOMIC DNA]</scope>
</reference>
<evidence type="ECO:0000313" key="4">
    <source>
        <dbReference type="EMBL" id="OGZ02210.1"/>
    </source>
</evidence>
<evidence type="ECO:0000256" key="2">
    <source>
        <dbReference type="ARBA" id="ARBA00035202"/>
    </source>
</evidence>
<name>A0A1G2CN74_9BACT</name>